<name>A0A5Q4YWR6_9BURK</name>
<keyword evidence="3" id="KW-1185">Reference proteome</keyword>
<dbReference type="AlphaFoldDB" id="A0A5Q4YWR6"/>
<geneLocation type="plasmid" evidence="2 3">
    <name>pI</name>
</geneLocation>
<evidence type="ECO:0000313" key="3">
    <source>
        <dbReference type="Proteomes" id="UP000325811"/>
    </source>
</evidence>
<feature type="region of interest" description="Disordered" evidence="1">
    <location>
        <begin position="1"/>
        <end position="23"/>
    </location>
</feature>
<proteinExistence type="predicted"/>
<sequence>MAPTGQSLNDHTHQSQKQPRGRH</sequence>
<dbReference type="KEGG" id="pdio:PDMSB3_0206.2"/>
<gene>
    <name evidence="2" type="ORF">PDMSB3_0206</name>
</gene>
<evidence type="ECO:0000256" key="1">
    <source>
        <dbReference type="SAM" id="MobiDB-lite"/>
    </source>
</evidence>
<keyword evidence="2" id="KW-0614">Plasmid</keyword>
<organism evidence="2 3">
    <name type="scientific">Paraburkholderia dioscoreae</name>
    <dbReference type="NCBI Taxonomy" id="2604047"/>
    <lineage>
        <taxon>Bacteria</taxon>
        <taxon>Pseudomonadati</taxon>
        <taxon>Pseudomonadota</taxon>
        <taxon>Betaproteobacteria</taxon>
        <taxon>Burkholderiales</taxon>
        <taxon>Burkholderiaceae</taxon>
        <taxon>Paraburkholderia</taxon>
    </lineage>
</organism>
<protein>
    <submittedName>
        <fullName evidence="2">Uncharacterized protein</fullName>
    </submittedName>
</protein>
<dbReference type="Proteomes" id="UP000325811">
    <property type="component" value="Plasmid pI"/>
</dbReference>
<dbReference type="EMBL" id="LR699555">
    <property type="protein sequence ID" value="VVD31042.1"/>
    <property type="molecule type" value="Genomic_DNA"/>
</dbReference>
<reference evidence="2 3" key="1">
    <citation type="submission" date="2019-08" db="EMBL/GenBank/DDBJ databases">
        <authorList>
            <person name="Herpell B J."/>
        </authorList>
    </citation>
    <scope>NUCLEOTIDE SEQUENCE [LARGE SCALE GENOMIC DNA]</scope>
    <source>
        <strain evidence="3">Msb3</strain>
        <plasmid evidence="2 3">pI</plasmid>
    </source>
</reference>
<accession>A0A5Q4YWR6</accession>
<evidence type="ECO:0000313" key="2">
    <source>
        <dbReference type="EMBL" id="VVD31042.1"/>
    </source>
</evidence>